<feature type="domain" description="Gfo/Idh/MocA-like oxidoreductase bacterial type C-terminal" evidence="2">
    <location>
        <begin position="222"/>
        <end position="346"/>
    </location>
</feature>
<evidence type="ECO:0000259" key="1">
    <source>
        <dbReference type="Pfam" id="PF01408"/>
    </source>
</evidence>
<dbReference type="EMBL" id="SZQL01000001">
    <property type="protein sequence ID" value="TKK71902.1"/>
    <property type="molecule type" value="Genomic_DNA"/>
</dbReference>
<gene>
    <name evidence="3" type="ORF">FC093_02480</name>
</gene>
<organism evidence="3 4">
    <name type="scientific">Ilyomonas limi</name>
    <dbReference type="NCBI Taxonomy" id="2575867"/>
    <lineage>
        <taxon>Bacteria</taxon>
        <taxon>Pseudomonadati</taxon>
        <taxon>Bacteroidota</taxon>
        <taxon>Chitinophagia</taxon>
        <taxon>Chitinophagales</taxon>
        <taxon>Chitinophagaceae</taxon>
        <taxon>Ilyomonas</taxon>
    </lineage>
</organism>
<dbReference type="Gene3D" id="3.30.360.10">
    <property type="entry name" value="Dihydrodipicolinate Reductase, domain 2"/>
    <property type="match status" value="1"/>
</dbReference>
<dbReference type="AlphaFoldDB" id="A0A4U3L9X9"/>
<protein>
    <submittedName>
        <fullName evidence="3">Gfo/Idh/MocA family oxidoreductase</fullName>
    </submittedName>
</protein>
<reference evidence="3 4" key="1">
    <citation type="submission" date="2019-05" db="EMBL/GenBank/DDBJ databases">
        <title>Panacibacter sp. strain 17mud1-8 Genome sequencing and assembly.</title>
        <authorList>
            <person name="Chhetri G."/>
        </authorList>
    </citation>
    <scope>NUCLEOTIDE SEQUENCE [LARGE SCALE GENOMIC DNA]</scope>
    <source>
        <strain evidence="3 4">17mud1-8</strain>
    </source>
</reference>
<feature type="domain" description="Gfo/Idh/MocA-like oxidoreductase bacterial type C-terminal" evidence="2">
    <location>
        <begin position="390"/>
        <end position="467"/>
    </location>
</feature>
<dbReference type="InterPro" id="IPR043906">
    <property type="entry name" value="Gfo/Idh/MocA_OxRdtase_bact_C"/>
</dbReference>
<dbReference type="InterPro" id="IPR050463">
    <property type="entry name" value="Gfo/Idh/MocA_oxidrdct_glycsds"/>
</dbReference>
<comment type="caution">
    <text evidence="3">The sequence shown here is derived from an EMBL/GenBank/DDBJ whole genome shotgun (WGS) entry which is preliminary data.</text>
</comment>
<proteinExistence type="predicted"/>
<dbReference type="InterPro" id="IPR006311">
    <property type="entry name" value="TAT_signal"/>
</dbReference>
<dbReference type="RefSeq" id="WP_137260142.1">
    <property type="nucleotide sequence ID" value="NZ_SZQL01000001.1"/>
</dbReference>
<dbReference type="SUPFAM" id="SSF51735">
    <property type="entry name" value="NAD(P)-binding Rossmann-fold domains"/>
    <property type="match status" value="1"/>
</dbReference>
<dbReference type="InterPro" id="IPR000683">
    <property type="entry name" value="Gfo/Idh/MocA-like_OxRdtase_N"/>
</dbReference>
<dbReference type="InterPro" id="IPR036291">
    <property type="entry name" value="NAD(P)-bd_dom_sf"/>
</dbReference>
<dbReference type="GO" id="GO:0000166">
    <property type="term" value="F:nucleotide binding"/>
    <property type="evidence" value="ECO:0007669"/>
    <property type="project" value="InterPro"/>
</dbReference>
<dbReference type="PANTHER" id="PTHR43818:SF5">
    <property type="entry name" value="OXIDOREDUCTASE FAMILY PROTEIN"/>
    <property type="match status" value="1"/>
</dbReference>
<evidence type="ECO:0000313" key="3">
    <source>
        <dbReference type="EMBL" id="TKK71902.1"/>
    </source>
</evidence>
<dbReference type="Pfam" id="PF01408">
    <property type="entry name" value="GFO_IDH_MocA"/>
    <property type="match status" value="1"/>
</dbReference>
<accession>A0A4U3L9X9</accession>
<sequence>MSTHISETSTSRRSFLQNTVKGAIGATLLAHFPFIVPARVLGKDAPSGKINIGVIGTGRISREWDMPGTLKQDNAHIVAVCDLDKNRLAQGKKFVDDFYTAKNKSSYNGTKMYDDYQELLADKDIDAVLICTPDHWHVIPAVHAVRAGKHVYMEKPASLTIPEGRILSNEAYKAGVVFQIGSQQRSMPQFKKACELVRNGRLGKLHTIYVGLPVDNPAESTKEQEMPIPTNLNFEKWLGQTPYVPYTEKLVHPQNGFTRPGWLRCEQFGAGMITGWGAHHFDIANWGMGTEHTGPIEVSGTADWPPEDALWDVHGNFKTESLYANGVKVLASNEYPNGVKFIGDDGWIFVTRGNYSVTASDPVAKDKNSKALDASDPKLLTSEIQPNEIHLIDSKEHHANWLESIITGQPNIAPIEVGHRACSVCLLNHTVMKLKRKLYWDPEKEVFINDAEANAMLSRPQRWPYQINKAYNVETVL</sequence>
<dbReference type="PANTHER" id="PTHR43818">
    <property type="entry name" value="BCDNA.GH03377"/>
    <property type="match status" value="1"/>
</dbReference>
<dbReference type="Proteomes" id="UP000305848">
    <property type="component" value="Unassembled WGS sequence"/>
</dbReference>
<evidence type="ECO:0000259" key="2">
    <source>
        <dbReference type="Pfam" id="PF19051"/>
    </source>
</evidence>
<keyword evidence="4" id="KW-1185">Reference proteome</keyword>
<name>A0A4U3L9X9_9BACT</name>
<dbReference type="OrthoDB" id="9763611at2"/>
<evidence type="ECO:0000313" key="4">
    <source>
        <dbReference type="Proteomes" id="UP000305848"/>
    </source>
</evidence>
<feature type="domain" description="Gfo/Idh/MocA-like oxidoreductase N-terminal" evidence="1">
    <location>
        <begin position="50"/>
        <end position="181"/>
    </location>
</feature>
<dbReference type="Pfam" id="PF19051">
    <property type="entry name" value="GFO_IDH_MocA_C2"/>
    <property type="match status" value="2"/>
</dbReference>
<dbReference type="SUPFAM" id="SSF55347">
    <property type="entry name" value="Glyceraldehyde-3-phosphate dehydrogenase-like, C-terminal domain"/>
    <property type="match status" value="1"/>
</dbReference>
<dbReference type="PROSITE" id="PS51318">
    <property type="entry name" value="TAT"/>
    <property type="match status" value="1"/>
</dbReference>
<dbReference type="Gene3D" id="3.40.50.720">
    <property type="entry name" value="NAD(P)-binding Rossmann-like Domain"/>
    <property type="match status" value="2"/>
</dbReference>